<evidence type="ECO:0000256" key="8">
    <source>
        <dbReference type="ARBA" id="ARBA00022927"/>
    </source>
</evidence>
<evidence type="ECO:0000256" key="13">
    <source>
        <dbReference type="ARBA" id="ARBA00054500"/>
    </source>
</evidence>
<comment type="subcellular location">
    <subcellularLocation>
        <location evidence="1">Golgi apparatus membrane</location>
        <topology evidence="1">Lipid-anchor</topology>
        <orientation evidence="1">Cytoplasmic side</orientation>
    </subcellularLocation>
</comment>
<keyword evidence="4" id="KW-0813">Transport</keyword>
<evidence type="ECO:0000256" key="11">
    <source>
        <dbReference type="ARBA" id="ARBA00023288"/>
    </source>
</evidence>
<dbReference type="SMART" id="SM00177">
    <property type="entry name" value="ARF"/>
    <property type="match status" value="1"/>
</dbReference>
<feature type="binding site" evidence="15">
    <location>
        <position position="164"/>
    </location>
    <ligand>
        <name>GTP</name>
        <dbReference type="ChEBI" id="CHEBI:37565"/>
    </ligand>
</feature>
<evidence type="ECO:0000256" key="5">
    <source>
        <dbReference type="ARBA" id="ARBA00022707"/>
    </source>
</evidence>
<keyword evidence="16" id="KW-0460">Magnesium</keyword>
<protein>
    <recommendedName>
        <fullName evidence="14">ADP-ribosylation factor 1-like 2</fullName>
        <ecNumber evidence="3">3.6.5.2</ecNumber>
    </recommendedName>
</protein>
<keyword evidence="16" id="KW-0479">Metal-binding</keyword>
<keyword evidence="18" id="KW-0812">Transmembrane</keyword>
<feature type="transmembrane region" description="Helical" evidence="18">
    <location>
        <begin position="87"/>
        <end position="107"/>
    </location>
</feature>
<dbReference type="GO" id="GO:0003925">
    <property type="term" value="F:G protein activity"/>
    <property type="evidence" value="ECO:0007669"/>
    <property type="project" value="UniProtKB-EC"/>
</dbReference>
<dbReference type="WBParaSite" id="EVEC_0000702001-mRNA-1">
    <property type="protein sequence ID" value="EVEC_0000702001-mRNA-1"/>
    <property type="gene ID" value="EVEC_0000702001"/>
</dbReference>
<dbReference type="PANTHER" id="PTHR11711">
    <property type="entry name" value="ADP RIBOSYLATION FACTOR-RELATED"/>
    <property type="match status" value="1"/>
</dbReference>
<evidence type="ECO:0000256" key="4">
    <source>
        <dbReference type="ARBA" id="ARBA00022448"/>
    </source>
</evidence>
<keyword evidence="20" id="KW-1185">Reference proteome</keyword>
<evidence type="ECO:0000313" key="19">
    <source>
        <dbReference type="EMBL" id="VDD91790.1"/>
    </source>
</evidence>
<keyword evidence="18" id="KW-0472">Membrane</keyword>
<dbReference type="OrthoDB" id="2011769at2759"/>
<evidence type="ECO:0000256" key="1">
    <source>
        <dbReference type="ARBA" id="ARBA00004444"/>
    </source>
</evidence>
<feature type="binding site" evidence="15">
    <location>
        <begin position="220"/>
        <end position="223"/>
    </location>
    <ligand>
        <name>GTP</name>
        <dbReference type="ChEBI" id="CHEBI:37565"/>
    </ligand>
</feature>
<dbReference type="SMART" id="SM00178">
    <property type="entry name" value="SAR"/>
    <property type="match status" value="1"/>
</dbReference>
<keyword evidence="11" id="KW-0449">Lipoprotein</keyword>
<evidence type="ECO:0000256" key="7">
    <source>
        <dbReference type="ARBA" id="ARBA00022892"/>
    </source>
</evidence>
<accession>A0A0N4V9B2</accession>
<keyword evidence="8" id="KW-0653">Protein transport</keyword>
<reference evidence="21" key="1">
    <citation type="submission" date="2017-02" db="UniProtKB">
        <authorList>
            <consortium name="WormBaseParasite"/>
        </authorList>
    </citation>
    <scope>IDENTIFICATION</scope>
</reference>
<evidence type="ECO:0000256" key="14">
    <source>
        <dbReference type="ARBA" id="ARBA00072176"/>
    </source>
</evidence>
<evidence type="ECO:0000256" key="12">
    <source>
        <dbReference type="ARBA" id="ARBA00048098"/>
    </source>
</evidence>
<dbReference type="InterPro" id="IPR027417">
    <property type="entry name" value="P-loop_NTPase"/>
</dbReference>
<keyword evidence="5" id="KW-0519">Myristate</keyword>
<dbReference type="AlphaFoldDB" id="A0A0N4V9B2"/>
<comment type="similarity">
    <text evidence="2 17">Belongs to the small GTPase superfamily. Arf family.</text>
</comment>
<dbReference type="NCBIfam" id="TIGR00231">
    <property type="entry name" value="small_GTP"/>
    <property type="match status" value="1"/>
</dbReference>
<evidence type="ECO:0000256" key="3">
    <source>
        <dbReference type="ARBA" id="ARBA00011984"/>
    </source>
</evidence>
<evidence type="ECO:0000256" key="2">
    <source>
        <dbReference type="ARBA" id="ARBA00010290"/>
    </source>
</evidence>
<dbReference type="InterPro" id="IPR006689">
    <property type="entry name" value="Small_GTPase_ARF/SAR"/>
</dbReference>
<evidence type="ECO:0000313" key="20">
    <source>
        <dbReference type="Proteomes" id="UP000274131"/>
    </source>
</evidence>
<dbReference type="STRING" id="51028.A0A0N4V9B2"/>
<dbReference type="EMBL" id="UXUI01008554">
    <property type="protein sequence ID" value="VDD91790.1"/>
    <property type="molecule type" value="Genomic_DNA"/>
</dbReference>
<dbReference type="PRINTS" id="PR00328">
    <property type="entry name" value="SAR1GTPBP"/>
</dbReference>
<evidence type="ECO:0000256" key="15">
    <source>
        <dbReference type="PIRSR" id="PIRSR606689-1"/>
    </source>
</evidence>
<sequence length="274" mass="30664">MLSLTDVALPTTGSADVTWNYVFKSYVAKKLGTGGLMPIVRSEYQETMKFERPELLFEPVVCFDAIPDKRVLKREARGYWIYLKVNFLLLGRVAMGMIISGLFGWLFGKKQVRILMVGLDGAGKTTILYKLKLGEIITSVPTIAFNVETVEYKNISFNVWDFSGNSRIRPLRRHYCGSAQGLIFVVDSSDRGRIEECREELYKSLSEVDSEDVKLLVFANKQDLSNAMGVAELTEKLGLHNLCSGKWYIQGACATQGLGLYEGLGWLADQISEG</sequence>
<dbReference type="FunFam" id="3.40.50.300:FF:003500">
    <property type="entry name" value="ADP-ribosylation factor 1"/>
    <property type="match status" value="1"/>
</dbReference>
<feature type="binding site" evidence="16">
    <location>
        <position position="125"/>
    </location>
    <ligand>
        <name>Mg(2+)</name>
        <dbReference type="ChEBI" id="CHEBI:18420"/>
    </ligand>
</feature>
<comment type="catalytic activity">
    <reaction evidence="12">
        <text>GTP + H2O = GDP + phosphate + H(+)</text>
        <dbReference type="Rhea" id="RHEA:19669"/>
        <dbReference type="ChEBI" id="CHEBI:15377"/>
        <dbReference type="ChEBI" id="CHEBI:15378"/>
        <dbReference type="ChEBI" id="CHEBI:37565"/>
        <dbReference type="ChEBI" id="CHEBI:43474"/>
        <dbReference type="ChEBI" id="CHEBI:58189"/>
        <dbReference type="EC" id="3.6.5.2"/>
    </reaction>
</comment>
<dbReference type="GO" id="GO:0016192">
    <property type="term" value="P:vesicle-mediated transport"/>
    <property type="evidence" value="ECO:0007669"/>
    <property type="project" value="UniProtKB-KW"/>
</dbReference>
<organism evidence="21">
    <name type="scientific">Enterobius vermicularis</name>
    <name type="common">Human pinworm</name>
    <dbReference type="NCBI Taxonomy" id="51028"/>
    <lineage>
        <taxon>Eukaryota</taxon>
        <taxon>Metazoa</taxon>
        <taxon>Ecdysozoa</taxon>
        <taxon>Nematoda</taxon>
        <taxon>Chromadorea</taxon>
        <taxon>Rhabditida</taxon>
        <taxon>Spirurina</taxon>
        <taxon>Oxyuridomorpha</taxon>
        <taxon>Oxyuroidea</taxon>
        <taxon>Oxyuridae</taxon>
        <taxon>Enterobius</taxon>
    </lineage>
</organism>
<evidence type="ECO:0000256" key="18">
    <source>
        <dbReference type="SAM" id="Phobius"/>
    </source>
</evidence>
<dbReference type="SUPFAM" id="SSF52540">
    <property type="entry name" value="P-loop containing nucleoside triphosphate hydrolases"/>
    <property type="match status" value="1"/>
</dbReference>
<reference evidence="19 20" key="2">
    <citation type="submission" date="2018-10" db="EMBL/GenBank/DDBJ databases">
        <authorList>
            <consortium name="Pathogen Informatics"/>
        </authorList>
    </citation>
    <scope>NUCLEOTIDE SEQUENCE [LARGE SCALE GENOMIC DNA]</scope>
</reference>
<keyword evidence="10 15" id="KW-0342">GTP-binding</keyword>
<evidence type="ECO:0000313" key="21">
    <source>
        <dbReference type="WBParaSite" id="EVEC_0000702001-mRNA-1"/>
    </source>
</evidence>
<feature type="binding site" evidence="16">
    <location>
        <position position="142"/>
    </location>
    <ligand>
        <name>Mg(2+)</name>
        <dbReference type="ChEBI" id="CHEBI:18420"/>
    </ligand>
</feature>
<evidence type="ECO:0000256" key="17">
    <source>
        <dbReference type="RuleBase" id="RU003925"/>
    </source>
</evidence>
<proteinExistence type="inferred from homology"/>
<keyword evidence="6 15" id="KW-0547">Nucleotide-binding</keyword>
<evidence type="ECO:0000256" key="6">
    <source>
        <dbReference type="ARBA" id="ARBA00022741"/>
    </source>
</evidence>
<dbReference type="PROSITE" id="PS51417">
    <property type="entry name" value="ARF"/>
    <property type="match status" value="1"/>
</dbReference>
<dbReference type="GO" id="GO:0005525">
    <property type="term" value="F:GTP binding"/>
    <property type="evidence" value="ECO:0007669"/>
    <property type="project" value="UniProtKB-KW"/>
</dbReference>
<dbReference type="InterPro" id="IPR005225">
    <property type="entry name" value="Small_GTP-bd"/>
</dbReference>
<keyword evidence="9" id="KW-0333">Golgi apparatus</keyword>
<keyword evidence="18" id="KW-1133">Transmembrane helix</keyword>
<dbReference type="EC" id="3.6.5.2" evidence="3"/>
<name>A0A0N4V9B2_ENTVE</name>
<keyword evidence="7" id="KW-0931">ER-Golgi transport</keyword>
<evidence type="ECO:0000256" key="16">
    <source>
        <dbReference type="PIRSR" id="PIRSR606689-2"/>
    </source>
</evidence>
<evidence type="ECO:0000256" key="10">
    <source>
        <dbReference type="ARBA" id="ARBA00023134"/>
    </source>
</evidence>
<comment type="function">
    <text evidence="13">Small GTPase involved in protein trafficking between different compartments. Modulates vesicle budding and uncoating within the Golgi complex. In its GTP-bound form, triggers the recruitment of coatomer proteins to the Golgi membrane. The hydrolysis of ARF1-bound GTP, which is mediated by ARFGAPs proteins, is required for dissociation of coat proteins from Golgi membranes and vesicles. Involved in endoplasmic reticulum dynamics during embryogenesis. Also required for adult germline function. Plays a role in cell shedding during embryogenesis probably by promoting the endocytosis of cell adhesion molecules. During neurogenesis, involved in cell autonomous Q.p neuroblast asymmetric divisions that generate one precursor cell and one apoptotic cell, probably by controlling endocytosis. Plays a role in maintaining mitochondrial morphology.</text>
</comment>
<feature type="binding site" evidence="15">
    <location>
        <begin position="118"/>
        <end position="125"/>
    </location>
    <ligand>
        <name>GTP</name>
        <dbReference type="ChEBI" id="CHEBI:37565"/>
    </ligand>
</feature>
<dbReference type="Pfam" id="PF00025">
    <property type="entry name" value="Arf"/>
    <property type="match status" value="1"/>
</dbReference>
<dbReference type="GO" id="GO:0046872">
    <property type="term" value="F:metal ion binding"/>
    <property type="evidence" value="ECO:0007669"/>
    <property type="project" value="UniProtKB-KW"/>
</dbReference>
<dbReference type="GO" id="GO:0000139">
    <property type="term" value="C:Golgi membrane"/>
    <property type="evidence" value="ECO:0007669"/>
    <property type="project" value="UniProtKB-SubCell"/>
</dbReference>
<gene>
    <name evidence="19" type="ORF">EVEC_LOCUS6541</name>
</gene>
<dbReference type="GO" id="GO:0015031">
    <property type="term" value="P:protein transport"/>
    <property type="evidence" value="ECO:0007669"/>
    <property type="project" value="UniProtKB-KW"/>
</dbReference>
<dbReference type="Gene3D" id="3.40.50.300">
    <property type="entry name" value="P-loop containing nucleotide triphosphate hydrolases"/>
    <property type="match status" value="1"/>
</dbReference>
<dbReference type="InterPro" id="IPR024156">
    <property type="entry name" value="Small_GTPase_ARF"/>
</dbReference>
<evidence type="ECO:0000256" key="9">
    <source>
        <dbReference type="ARBA" id="ARBA00023034"/>
    </source>
</evidence>
<dbReference type="Proteomes" id="UP000274131">
    <property type="component" value="Unassembled WGS sequence"/>
</dbReference>